<dbReference type="Proteomes" id="UP000198741">
    <property type="component" value="Chromosome I"/>
</dbReference>
<proteinExistence type="predicted"/>
<dbReference type="AlphaFoldDB" id="A0A1H0R1S2"/>
<gene>
    <name evidence="3" type="ORF">SAMN04515671_3358</name>
</gene>
<dbReference type="InterPro" id="IPR001789">
    <property type="entry name" value="Sig_transdc_resp-reg_receiver"/>
</dbReference>
<dbReference type="SUPFAM" id="SSF52172">
    <property type="entry name" value="CheY-like"/>
    <property type="match status" value="1"/>
</dbReference>
<keyword evidence="1" id="KW-0597">Phosphoprotein</keyword>
<accession>A0A1H0R1S2</accession>
<dbReference type="EMBL" id="LT629710">
    <property type="protein sequence ID" value="SDP23492.1"/>
    <property type="molecule type" value="Genomic_DNA"/>
</dbReference>
<reference evidence="3 4" key="1">
    <citation type="submission" date="2016-10" db="EMBL/GenBank/DDBJ databases">
        <authorList>
            <person name="de Groot N.N."/>
        </authorList>
    </citation>
    <scope>NUCLEOTIDE SEQUENCE [LARGE SCALE GENOMIC DNA]</scope>
    <source>
        <strain evidence="4">P4-7,KCTC 19426,CECT 7604</strain>
    </source>
</reference>
<dbReference type="PROSITE" id="PS50110">
    <property type="entry name" value="RESPONSE_REGULATORY"/>
    <property type="match status" value="1"/>
</dbReference>
<dbReference type="InterPro" id="IPR011006">
    <property type="entry name" value="CheY-like_superfamily"/>
</dbReference>
<name>A0A1H0R1S2_9ACTN</name>
<protein>
    <recommendedName>
        <fullName evidence="2">Response regulatory domain-containing protein</fullName>
    </recommendedName>
</protein>
<evidence type="ECO:0000259" key="2">
    <source>
        <dbReference type="PROSITE" id="PS50110"/>
    </source>
</evidence>
<keyword evidence="4" id="KW-1185">Reference proteome</keyword>
<dbReference type="RefSeq" id="WP_172832291.1">
    <property type="nucleotide sequence ID" value="NZ_LT629710.1"/>
</dbReference>
<evidence type="ECO:0000256" key="1">
    <source>
        <dbReference type="PROSITE-ProRule" id="PRU00169"/>
    </source>
</evidence>
<sequence length="136" mass="14739">MSNRVVVVYSHRADVRERIMTAVGRRPAPDVGRIDFLECASVADVLMAIDDQVADVVILDGEAQPTGGIGISRQIHQEATVIPPIMLTVRRAADRWLATWAKADEVLVHPLDPVIAAETLASLLRRTPVRAPSGSV</sequence>
<feature type="domain" description="Response regulatory" evidence="2">
    <location>
        <begin position="5"/>
        <end position="124"/>
    </location>
</feature>
<evidence type="ECO:0000313" key="4">
    <source>
        <dbReference type="Proteomes" id="UP000198741"/>
    </source>
</evidence>
<dbReference type="Gene3D" id="3.40.50.2300">
    <property type="match status" value="1"/>
</dbReference>
<dbReference type="GO" id="GO:0000160">
    <property type="term" value="P:phosphorelay signal transduction system"/>
    <property type="evidence" value="ECO:0007669"/>
    <property type="project" value="InterPro"/>
</dbReference>
<feature type="modified residue" description="4-aspartylphosphate" evidence="1">
    <location>
        <position position="60"/>
    </location>
</feature>
<evidence type="ECO:0000313" key="3">
    <source>
        <dbReference type="EMBL" id="SDP23492.1"/>
    </source>
</evidence>
<dbReference type="STRING" id="1090615.SAMN04515671_3358"/>
<organism evidence="3 4">
    <name type="scientific">Nakamurella panacisegetis</name>
    <dbReference type="NCBI Taxonomy" id="1090615"/>
    <lineage>
        <taxon>Bacteria</taxon>
        <taxon>Bacillati</taxon>
        <taxon>Actinomycetota</taxon>
        <taxon>Actinomycetes</taxon>
        <taxon>Nakamurellales</taxon>
        <taxon>Nakamurellaceae</taxon>
        <taxon>Nakamurella</taxon>
    </lineage>
</organism>